<keyword evidence="1" id="KW-0732">Signal</keyword>
<protein>
    <submittedName>
        <fullName evidence="2">2-oxoglutarate dehydrogenase</fullName>
    </submittedName>
</protein>
<accession>A0A494XQZ6</accession>
<dbReference type="EMBL" id="RBZV01000001">
    <property type="protein sequence ID" value="RKP52242.1"/>
    <property type="molecule type" value="Genomic_DNA"/>
</dbReference>
<evidence type="ECO:0000256" key="1">
    <source>
        <dbReference type="SAM" id="SignalP"/>
    </source>
</evidence>
<proteinExistence type="predicted"/>
<dbReference type="RefSeq" id="WP_121274955.1">
    <property type="nucleotide sequence ID" value="NZ_RBZV01000001.1"/>
</dbReference>
<feature type="signal peptide" evidence="1">
    <location>
        <begin position="1"/>
        <end position="25"/>
    </location>
</feature>
<feature type="chain" id="PRO_5019828397" evidence="1">
    <location>
        <begin position="26"/>
        <end position="132"/>
    </location>
</feature>
<reference evidence="2 3" key="1">
    <citation type="submission" date="2018-10" db="EMBL/GenBank/DDBJ databases">
        <title>Paraburkholderia sp. 7MK8-2, isolated from soil.</title>
        <authorList>
            <person name="Gao Z.-H."/>
            <person name="Qiu L.-H."/>
        </authorList>
    </citation>
    <scope>NUCLEOTIDE SEQUENCE [LARGE SCALE GENOMIC DNA]</scope>
    <source>
        <strain evidence="2 3">7MK8-2</strain>
    </source>
</reference>
<evidence type="ECO:0000313" key="3">
    <source>
        <dbReference type="Proteomes" id="UP000280434"/>
    </source>
</evidence>
<gene>
    <name evidence="2" type="ORF">D7S89_01505</name>
</gene>
<name>A0A494XQZ6_9BURK</name>
<dbReference type="OrthoDB" id="9035429at2"/>
<sequence length="132" mass="13750">MSLIKIVRRTSAVVVLGALAGSAYAAGFQAVAPVKLPHGGAGVDGPYFPKTLVAPVAPSIGNALQQQAQQRVEAQLGANAALSNGAAITKTQAKSNGLGYVAQHFAEIDSAHTGRVTMNDVRQYLQQKQQRQ</sequence>
<dbReference type="Proteomes" id="UP000280434">
    <property type="component" value="Unassembled WGS sequence"/>
</dbReference>
<evidence type="ECO:0000313" key="2">
    <source>
        <dbReference type="EMBL" id="RKP52242.1"/>
    </source>
</evidence>
<keyword evidence="3" id="KW-1185">Reference proteome</keyword>
<organism evidence="2 3">
    <name type="scientific">Trinickia fusca</name>
    <dbReference type="NCBI Taxonomy" id="2419777"/>
    <lineage>
        <taxon>Bacteria</taxon>
        <taxon>Pseudomonadati</taxon>
        <taxon>Pseudomonadota</taxon>
        <taxon>Betaproteobacteria</taxon>
        <taxon>Burkholderiales</taxon>
        <taxon>Burkholderiaceae</taxon>
        <taxon>Trinickia</taxon>
    </lineage>
</organism>
<comment type="caution">
    <text evidence="2">The sequence shown here is derived from an EMBL/GenBank/DDBJ whole genome shotgun (WGS) entry which is preliminary data.</text>
</comment>
<dbReference type="AlphaFoldDB" id="A0A494XQZ6"/>